<dbReference type="Gene3D" id="3.40.50.12780">
    <property type="entry name" value="N-terminal domain of ligase-like"/>
    <property type="match status" value="1"/>
</dbReference>
<feature type="compositionally biased region" description="Basic residues" evidence="3">
    <location>
        <begin position="7"/>
        <end position="32"/>
    </location>
</feature>
<dbReference type="FunFam" id="3.40.50.12780:FF:000012">
    <property type="entry name" value="Non-ribosomal peptide synthetase"/>
    <property type="match status" value="1"/>
</dbReference>
<dbReference type="Pfam" id="PF00501">
    <property type="entry name" value="AMP-binding"/>
    <property type="match status" value="1"/>
</dbReference>
<dbReference type="EMBL" id="CP033073">
    <property type="protein sequence ID" value="AYN37732.1"/>
    <property type="molecule type" value="Genomic_DNA"/>
</dbReference>
<dbReference type="KEGG" id="sdd:D9753_00530"/>
<dbReference type="InterPro" id="IPR020806">
    <property type="entry name" value="PKS_PP-bd"/>
</dbReference>
<evidence type="ECO:0000256" key="1">
    <source>
        <dbReference type="ARBA" id="ARBA00022450"/>
    </source>
</evidence>
<reference evidence="5 6" key="1">
    <citation type="submission" date="2018-10" db="EMBL/GenBank/DDBJ databases">
        <title>The genome of Streptomyces dangxiongensis Z022.</title>
        <authorList>
            <person name="Zhang B."/>
        </authorList>
    </citation>
    <scope>NUCLEOTIDE SEQUENCE [LARGE SCALE GENOMIC DNA]</scope>
    <source>
        <strain evidence="5 6">Z022</strain>
    </source>
</reference>
<dbReference type="SUPFAM" id="SSF56801">
    <property type="entry name" value="Acetyl-CoA synthetase-like"/>
    <property type="match status" value="1"/>
</dbReference>
<dbReference type="Pfam" id="PF13193">
    <property type="entry name" value="AMP-binding_C"/>
    <property type="match status" value="1"/>
</dbReference>
<feature type="region of interest" description="Disordered" evidence="3">
    <location>
        <begin position="101"/>
        <end position="146"/>
    </location>
</feature>
<dbReference type="PROSITE" id="PS00455">
    <property type="entry name" value="AMP_BINDING"/>
    <property type="match status" value="1"/>
</dbReference>
<feature type="domain" description="Carrier" evidence="4">
    <location>
        <begin position="934"/>
        <end position="1007"/>
    </location>
</feature>
<dbReference type="PANTHER" id="PTHR45527:SF1">
    <property type="entry name" value="FATTY ACID SYNTHASE"/>
    <property type="match status" value="1"/>
</dbReference>
<dbReference type="PROSITE" id="PS00012">
    <property type="entry name" value="PHOSPHOPANTETHEINE"/>
    <property type="match status" value="1"/>
</dbReference>
<sequence length="1016" mass="107180">MACLRRGAARHGQRHHGRRRLQHPLTPSRRRTTAPGPRTTAPPAPPEASGTRTTRAVWSHPVSVAPVPLPESSTPPCHAVVHRLPAGLTVADCRARLRESAADGATAGPAAEEPPRVWAEPVPGPSDGPLAARRRQRETRTGISPSAASPLRLTVLEYADGVRDLVVAARADHVGRRELDRTAGTVLRGMPPYSGGEEHGFVPKGAVRADADGLVALAPMTLPAPRGTGREATGPDPARLLTAALALVLARTLGDRDPVLDVSSPSGAFAVPVSALDEDAQVTAFLAAAHTDTDTDTDGDSIRVRLQLDAAPAAEGLLLYAPPLCAPHALTLHAAPDADGCLVLRGWYRPEEFPAALAAQWGALLATAADGLAGAAPDATAAGVELLGPARRREVLELGGLGRKGPAPRLTIPELVRSRAAETPDAIALTDGDTHLSYQELLARAELTARALRGIGVLPGDRVGVCLERTADLVVSLLAVLVTGAAYVTLDPAYPADRLAYTAEDAGLGVVLVDDEAAAQDGPFASRVTVSPQTLLERAATAPKAPARSADPDAPAYVIYTSGSTGRPKGVVVPHRNVAALIATTGEDFACGAEDTWAWFHSAAFDFSVWEIWGGLATGGRVVVVPYWTCRSPRDFRELLVRERVTVLNQTPSAFARLIDLEREEAVLGSVRLVILGGEPLDPARLLPWFDAHPESACRVVNMFGITETTVHVTARTMTREDALTGNRSVGRAIPGWSVRILDGSRRPLPPGVLGEIAVAGDGLAQGYLERPELTAQRFVTAPVDSTRLYLSGDLGMLRPDGELEHHGRIDSQVQLRGHRVEPDEIRHVLLGHEAVRDAAVVVARKEGDEDAARLDGYVVLRGGDAREIRRHAARTLPEYMVPSVVAVPEIPLTVNGKTDVVRLAALAAEAVPQPPAVPPVPETREAPAAGAEAPEKDLDALVLAAWRTVLGTDATAEEDFFDLGGNSLLALRVCHALREAGLAAGVRDIYQFHTAAGLAAELRRRARPEAGGGGS</sequence>
<dbReference type="Pfam" id="PF00550">
    <property type="entry name" value="PP-binding"/>
    <property type="match status" value="1"/>
</dbReference>
<keyword evidence="2" id="KW-0597">Phosphoprotein</keyword>
<dbReference type="AlphaFoldDB" id="A0A3G2JB34"/>
<dbReference type="SMART" id="SM00823">
    <property type="entry name" value="PKS_PP"/>
    <property type="match status" value="1"/>
</dbReference>
<dbReference type="PROSITE" id="PS50075">
    <property type="entry name" value="CARRIER"/>
    <property type="match status" value="1"/>
</dbReference>
<evidence type="ECO:0000256" key="2">
    <source>
        <dbReference type="ARBA" id="ARBA00022553"/>
    </source>
</evidence>
<name>A0A3G2JB34_9ACTN</name>
<accession>A0A3G2JB34</accession>
<dbReference type="InterPro" id="IPR000873">
    <property type="entry name" value="AMP-dep_synth/lig_dom"/>
</dbReference>
<dbReference type="Gene3D" id="3.30.300.30">
    <property type="match status" value="1"/>
</dbReference>
<dbReference type="InterPro" id="IPR010071">
    <property type="entry name" value="AA_adenyl_dom"/>
</dbReference>
<dbReference type="InterPro" id="IPR045851">
    <property type="entry name" value="AMP-bd_C_sf"/>
</dbReference>
<dbReference type="InterPro" id="IPR020845">
    <property type="entry name" value="AMP-binding_CS"/>
</dbReference>
<keyword evidence="6" id="KW-1185">Reference proteome</keyword>
<dbReference type="GO" id="GO:0031177">
    <property type="term" value="F:phosphopantetheine binding"/>
    <property type="evidence" value="ECO:0007669"/>
    <property type="project" value="InterPro"/>
</dbReference>
<dbReference type="Proteomes" id="UP000268329">
    <property type="component" value="Chromosome"/>
</dbReference>
<gene>
    <name evidence="5" type="ORF">D9753_00530</name>
</gene>
<evidence type="ECO:0000313" key="5">
    <source>
        <dbReference type="EMBL" id="AYN37732.1"/>
    </source>
</evidence>
<organism evidence="5 6">
    <name type="scientific">Streptomyces dangxiongensis</name>
    <dbReference type="NCBI Taxonomy" id="1442032"/>
    <lineage>
        <taxon>Bacteria</taxon>
        <taxon>Bacillati</taxon>
        <taxon>Actinomycetota</taxon>
        <taxon>Actinomycetes</taxon>
        <taxon>Kitasatosporales</taxon>
        <taxon>Streptomycetaceae</taxon>
        <taxon>Streptomyces</taxon>
    </lineage>
</organism>
<evidence type="ECO:0000259" key="4">
    <source>
        <dbReference type="PROSITE" id="PS50075"/>
    </source>
</evidence>
<dbReference type="SUPFAM" id="SSF52777">
    <property type="entry name" value="CoA-dependent acyltransferases"/>
    <property type="match status" value="1"/>
</dbReference>
<feature type="region of interest" description="Disordered" evidence="3">
    <location>
        <begin position="914"/>
        <end position="934"/>
    </location>
</feature>
<dbReference type="InterPro" id="IPR009081">
    <property type="entry name" value="PP-bd_ACP"/>
</dbReference>
<dbReference type="GO" id="GO:0044550">
    <property type="term" value="P:secondary metabolite biosynthetic process"/>
    <property type="evidence" value="ECO:0007669"/>
    <property type="project" value="TreeGrafter"/>
</dbReference>
<dbReference type="Gene3D" id="1.10.1200.10">
    <property type="entry name" value="ACP-like"/>
    <property type="match status" value="1"/>
</dbReference>
<feature type="compositionally biased region" description="Low complexity" evidence="3">
    <location>
        <begin position="102"/>
        <end position="111"/>
    </location>
</feature>
<feature type="region of interest" description="Disordered" evidence="3">
    <location>
        <begin position="1"/>
        <end position="56"/>
    </location>
</feature>
<dbReference type="GO" id="GO:0017000">
    <property type="term" value="P:antibiotic biosynthetic process"/>
    <property type="evidence" value="ECO:0007669"/>
    <property type="project" value="UniProtKB-ARBA"/>
</dbReference>
<dbReference type="InterPro" id="IPR006162">
    <property type="entry name" value="Ppantetheine_attach_site"/>
</dbReference>
<evidence type="ECO:0000313" key="6">
    <source>
        <dbReference type="Proteomes" id="UP000268329"/>
    </source>
</evidence>
<keyword evidence="1" id="KW-0596">Phosphopantetheine</keyword>
<dbReference type="InterPro" id="IPR025110">
    <property type="entry name" value="AMP-bd_C"/>
</dbReference>
<dbReference type="SUPFAM" id="SSF47336">
    <property type="entry name" value="ACP-like"/>
    <property type="match status" value="1"/>
</dbReference>
<dbReference type="NCBIfam" id="TIGR01733">
    <property type="entry name" value="AA-adenyl-dom"/>
    <property type="match status" value="1"/>
</dbReference>
<protein>
    <submittedName>
        <fullName evidence="5">Amino acid adenylation domain-containing protein</fullName>
    </submittedName>
</protein>
<dbReference type="PANTHER" id="PTHR45527">
    <property type="entry name" value="NONRIBOSOMAL PEPTIDE SYNTHETASE"/>
    <property type="match status" value="1"/>
</dbReference>
<proteinExistence type="predicted"/>
<dbReference type="FunFam" id="3.40.50.980:FF:000001">
    <property type="entry name" value="Non-ribosomal peptide synthetase"/>
    <property type="match status" value="1"/>
</dbReference>
<dbReference type="InterPro" id="IPR036736">
    <property type="entry name" value="ACP-like_sf"/>
</dbReference>
<dbReference type="GO" id="GO:0005829">
    <property type="term" value="C:cytosol"/>
    <property type="evidence" value="ECO:0007669"/>
    <property type="project" value="TreeGrafter"/>
</dbReference>
<dbReference type="InterPro" id="IPR042099">
    <property type="entry name" value="ANL_N_sf"/>
</dbReference>
<evidence type="ECO:0000256" key="3">
    <source>
        <dbReference type="SAM" id="MobiDB-lite"/>
    </source>
</evidence>
<dbReference type="GO" id="GO:0043041">
    <property type="term" value="P:amino acid activation for nonribosomal peptide biosynthetic process"/>
    <property type="evidence" value="ECO:0007669"/>
    <property type="project" value="TreeGrafter"/>
</dbReference>
<dbReference type="OrthoDB" id="2472181at2"/>